<evidence type="ECO:0008006" key="4">
    <source>
        <dbReference type="Google" id="ProtNLM"/>
    </source>
</evidence>
<feature type="signal peptide" evidence="1">
    <location>
        <begin position="1"/>
        <end position="24"/>
    </location>
</feature>
<dbReference type="Proteomes" id="UP000184267">
    <property type="component" value="Unassembled WGS sequence"/>
</dbReference>
<comment type="caution">
    <text evidence="2">The sequence shown here is derived from an EMBL/GenBank/DDBJ whole genome shotgun (WGS) entry which is preliminary data.</text>
</comment>
<keyword evidence="1" id="KW-0732">Signal</keyword>
<evidence type="ECO:0000313" key="2">
    <source>
        <dbReference type="EMBL" id="OJT12130.1"/>
    </source>
</evidence>
<keyword evidence="3" id="KW-1185">Reference proteome</keyword>
<proteinExistence type="predicted"/>
<evidence type="ECO:0000313" key="3">
    <source>
        <dbReference type="Proteomes" id="UP000184267"/>
    </source>
</evidence>
<name>A0A1M2VX75_TRAPU</name>
<dbReference type="AlphaFoldDB" id="A0A1M2VX75"/>
<accession>A0A1M2VX75</accession>
<feature type="chain" id="PRO_5012770031" description="Endonuclease/exonuclease/phosphatase domain-containing protein" evidence="1">
    <location>
        <begin position="25"/>
        <end position="95"/>
    </location>
</feature>
<protein>
    <recommendedName>
        <fullName evidence="4">Endonuclease/exonuclease/phosphatase domain-containing protein</fullName>
    </recommendedName>
</protein>
<sequence length="95" mass="10831">MRSARCFCWRKHCALVTLYLSADAEETLVWLVRSWSNVVTRGLDDFVFADLNLRHTKLDHGSWDNCGSAPRVRHRFELPKQIEGGTICTPDDPAA</sequence>
<evidence type="ECO:0000256" key="1">
    <source>
        <dbReference type="SAM" id="SignalP"/>
    </source>
</evidence>
<reference evidence="2 3" key="1">
    <citation type="submission" date="2016-10" db="EMBL/GenBank/DDBJ databases">
        <title>Genome sequence of the basidiomycete white-rot fungus Trametes pubescens.</title>
        <authorList>
            <person name="Makela M.R."/>
            <person name="Granchi Z."/>
            <person name="Peng M."/>
            <person name="De Vries R.P."/>
            <person name="Grigoriev I."/>
            <person name="Riley R."/>
            <person name="Hilden K."/>
        </authorList>
    </citation>
    <scope>NUCLEOTIDE SEQUENCE [LARGE SCALE GENOMIC DNA]</scope>
    <source>
        <strain evidence="2 3">FBCC735</strain>
    </source>
</reference>
<organism evidence="2 3">
    <name type="scientific">Trametes pubescens</name>
    <name type="common">White-rot fungus</name>
    <dbReference type="NCBI Taxonomy" id="154538"/>
    <lineage>
        <taxon>Eukaryota</taxon>
        <taxon>Fungi</taxon>
        <taxon>Dikarya</taxon>
        <taxon>Basidiomycota</taxon>
        <taxon>Agaricomycotina</taxon>
        <taxon>Agaricomycetes</taxon>
        <taxon>Polyporales</taxon>
        <taxon>Polyporaceae</taxon>
        <taxon>Trametes</taxon>
    </lineage>
</organism>
<gene>
    <name evidence="2" type="ORF">TRAPUB_11307</name>
</gene>
<dbReference type="EMBL" id="MNAD01000519">
    <property type="protein sequence ID" value="OJT12130.1"/>
    <property type="molecule type" value="Genomic_DNA"/>
</dbReference>